<dbReference type="RefSeq" id="WP_181054982.1">
    <property type="nucleotide sequence ID" value="NZ_JACDXJ010000005.1"/>
</dbReference>
<dbReference type="Proteomes" id="UP000572984">
    <property type="component" value="Unassembled WGS sequence"/>
</dbReference>
<protein>
    <submittedName>
        <fullName evidence="1">Protein mobD</fullName>
    </submittedName>
</protein>
<comment type="caution">
    <text evidence="1">The sequence shown here is derived from an EMBL/GenBank/DDBJ whole genome shotgun (WGS) entry which is preliminary data.</text>
</comment>
<proteinExistence type="predicted"/>
<sequence>MSGVYLAGGSKGGVGKSLVSMALLDYLEQSGETPVLVETDQSNSDVAKAYPHLPSLTVDLNVADGWIDLVNALEEQADAPVVINSAAGSLPGIIEYGGGLKEAAKELGRRLVIVWPINRGRDSIEAAKLVHDRMPGVPFYILRNLYFSPASKFEFFNATNLRKALEEAGSGKGGVLDFPDLADRVADAFYTDRKSIQAAREGMPLGNRVELDRWRAEVRKVIERLV</sequence>
<dbReference type="EMBL" id="JACDXJ010000005">
    <property type="protein sequence ID" value="MBA1159393.1"/>
    <property type="molecule type" value="Genomic_DNA"/>
</dbReference>
<dbReference type="Gene3D" id="3.40.50.300">
    <property type="entry name" value="P-loop containing nucleotide triphosphate hydrolases"/>
    <property type="match status" value="1"/>
</dbReference>
<gene>
    <name evidence="1" type="ORF">H0S73_25275</name>
</gene>
<organism evidence="1 2">
    <name type="scientific">Microvirga mediterraneensis</name>
    <dbReference type="NCBI Taxonomy" id="2754695"/>
    <lineage>
        <taxon>Bacteria</taxon>
        <taxon>Pseudomonadati</taxon>
        <taxon>Pseudomonadota</taxon>
        <taxon>Alphaproteobacteria</taxon>
        <taxon>Hyphomicrobiales</taxon>
        <taxon>Methylobacteriaceae</taxon>
        <taxon>Microvirga</taxon>
    </lineage>
</organism>
<dbReference type="SUPFAM" id="SSF52540">
    <property type="entry name" value="P-loop containing nucleoside triphosphate hydrolases"/>
    <property type="match status" value="1"/>
</dbReference>
<evidence type="ECO:0000313" key="1">
    <source>
        <dbReference type="EMBL" id="MBA1159393.1"/>
    </source>
</evidence>
<reference evidence="1 2" key="1">
    <citation type="submission" date="2020-07" db="EMBL/GenBank/DDBJ databases">
        <title>Draft genome and description of Microvirga mediterraneensis Marseille-Q2068 sp. nov.</title>
        <authorList>
            <person name="Boxberger M."/>
        </authorList>
    </citation>
    <scope>NUCLEOTIDE SEQUENCE [LARGE SCALE GENOMIC DNA]</scope>
    <source>
        <strain evidence="1 2">Marseille-Q2068</strain>
    </source>
</reference>
<name>A0A838BWV5_9HYPH</name>
<accession>A0A838BWV5</accession>
<evidence type="ECO:0000313" key="2">
    <source>
        <dbReference type="Proteomes" id="UP000572984"/>
    </source>
</evidence>
<dbReference type="InterPro" id="IPR027417">
    <property type="entry name" value="P-loop_NTPase"/>
</dbReference>
<dbReference type="AlphaFoldDB" id="A0A838BWV5"/>
<keyword evidence="2" id="KW-1185">Reference proteome</keyword>